<evidence type="ECO:0000313" key="1">
    <source>
        <dbReference type="Proteomes" id="UP000095283"/>
    </source>
</evidence>
<dbReference type="AlphaFoldDB" id="A0A1I7WCF9"/>
<protein>
    <submittedName>
        <fullName evidence="2">Histone-lysine N-methyltransferase SETMAR</fullName>
    </submittedName>
</protein>
<evidence type="ECO:0000313" key="2">
    <source>
        <dbReference type="WBParaSite" id="Hba_02403"/>
    </source>
</evidence>
<proteinExistence type="predicted"/>
<dbReference type="Gene3D" id="3.30.420.10">
    <property type="entry name" value="Ribonuclease H-like superfamily/Ribonuclease H"/>
    <property type="match status" value="1"/>
</dbReference>
<dbReference type="WBParaSite" id="Hba_02403">
    <property type="protein sequence ID" value="Hba_02403"/>
    <property type="gene ID" value="Hba_02403"/>
</dbReference>
<name>A0A1I7WCF9_HETBA</name>
<organism evidence="1 2">
    <name type="scientific">Heterorhabditis bacteriophora</name>
    <name type="common">Entomopathogenic nematode worm</name>
    <dbReference type="NCBI Taxonomy" id="37862"/>
    <lineage>
        <taxon>Eukaryota</taxon>
        <taxon>Metazoa</taxon>
        <taxon>Ecdysozoa</taxon>
        <taxon>Nematoda</taxon>
        <taxon>Chromadorea</taxon>
        <taxon>Rhabditida</taxon>
        <taxon>Rhabditina</taxon>
        <taxon>Rhabditomorpha</taxon>
        <taxon>Strongyloidea</taxon>
        <taxon>Heterorhabditidae</taxon>
        <taxon>Heterorhabditis</taxon>
    </lineage>
</organism>
<dbReference type="InterPro" id="IPR036397">
    <property type="entry name" value="RNaseH_sf"/>
</dbReference>
<reference evidence="2" key="1">
    <citation type="submission" date="2016-11" db="UniProtKB">
        <authorList>
            <consortium name="WormBaseParasite"/>
        </authorList>
    </citation>
    <scope>IDENTIFICATION</scope>
</reference>
<dbReference type="GO" id="GO:0003676">
    <property type="term" value="F:nucleic acid binding"/>
    <property type="evidence" value="ECO:0007669"/>
    <property type="project" value="InterPro"/>
</dbReference>
<dbReference type="Proteomes" id="UP000095283">
    <property type="component" value="Unplaced"/>
</dbReference>
<sequence length="102" mass="11739">MTDLFNVIEQKRLFTGQRNRKVILLHDNARPHVALSTQQIRSISSRGVFTRLGTFGLPFIPVDAELFSGTALSRCDIAFSRRNPKVIREMAEGHRKREKIFQ</sequence>
<accession>A0A1I7WCF9</accession>
<keyword evidence="1" id="KW-1185">Reference proteome</keyword>